<comment type="caution">
    <text evidence="1">The sequence shown here is derived from an EMBL/GenBank/DDBJ whole genome shotgun (WGS) entry which is preliminary data.</text>
</comment>
<accession>A0A3D9AFR1</accession>
<dbReference type="RefSeq" id="WP_116100142.1">
    <property type="nucleotide sequence ID" value="NZ_QNVU01000082.1"/>
</dbReference>
<name>A0A3D9AFR1_9FLAO</name>
<evidence type="ECO:0000313" key="2">
    <source>
        <dbReference type="Proteomes" id="UP000256924"/>
    </source>
</evidence>
<dbReference type="EMBL" id="QNVU01000082">
    <property type="protein sequence ID" value="REC40254.1"/>
    <property type="molecule type" value="Genomic_DNA"/>
</dbReference>
<gene>
    <name evidence="1" type="ORF">DRF68_20360</name>
</gene>
<dbReference type="Proteomes" id="UP000256924">
    <property type="component" value="Unassembled WGS sequence"/>
</dbReference>
<evidence type="ECO:0000313" key="1">
    <source>
        <dbReference type="EMBL" id="REC40254.1"/>
    </source>
</evidence>
<reference evidence="1 2" key="1">
    <citation type="journal article" date="2004" name="Emerg. Infect. Dis.">
        <title>Amoebae-resisting bacteria isolated from human nasal swabs by amoebal coculture.</title>
        <authorList>
            <person name="Greub G."/>
            <person name="La Scola B."/>
            <person name="Raoult D."/>
        </authorList>
    </citation>
    <scope>NUCLEOTIDE SEQUENCE [LARGE SCALE GENOMIC DNA]</scope>
    <source>
        <strain evidence="1 2">CCUG 51329</strain>
    </source>
</reference>
<keyword evidence="2" id="KW-1185">Reference proteome</keyword>
<organism evidence="1 2">
    <name type="scientific">Candidatus Chryseobacterium massiliense</name>
    <dbReference type="NCBI Taxonomy" id="204089"/>
    <lineage>
        <taxon>Bacteria</taxon>
        <taxon>Pseudomonadati</taxon>
        <taxon>Bacteroidota</taxon>
        <taxon>Flavobacteriia</taxon>
        <taxon>Flavobacteriales</taxon>
        <taxon>Weeksellaceae</taxon>
        <taxon>Chryseobacterium group</taxon>
        <taxon>Chryseobacterium</taxon>
    </lineage>
</organism>
<dbReference type="AlphaFoldDB" id="A0A3D9AFR1"/>
<protein>
    <submittedName>
        <fullName evidence="1">Uncharacterized protein</fullName>
    </submittedName>
</protein>
<proteinExistence type="predicted"/>
<sequence>MIPLKIDYEKLYQELENQGKKLTGLFELQYPIYCVHATISDITPDPLDYLDVFIIDIIRTNNTLLPITIGSFLGVSKDIIEMRINILKGESLVEENESGLQVSDLGYNIFFNKVAERIHIISYLLF</sequence>